<keyword evidence="3" id="KW-1185">Reference proteome</keyword>
<dbReference type="PANTHER" id="PTHR12353:SF31">
    <property type="entry name" value="LD44824P"/>
    <property type="match status" value="1"/>
</dbReference>
<dbReference type="PANTHER" id="PTHR12353">
    <property type="entry name" value="DISKS LARGE-ASSOCIATED PROTEIN DAP SAP90/PSD-95-ASSOCIATED PROTEIN"/>
    <property type="match status" value="1"/>
</dbReference>
<sequence length="499" mass="54745">MPSAQVAVTTTSGNVCEREGRPSALGHFLSKFGSAKTRSKSPTITLSLKYKANTSLPKDSTHTDLAKEDFHKAEGMPHCGVRFSQKTTLINNESNITDVDLSRTPPPKPKRTSSPFARVLNRLSMSRKHFNSASNEHIHEISPETAPLTISASPSCIATSPRPAISENDLRHITLQRGQVPASEITPLSGAIPFRSEDNLVGSTMRTPSYLRVSCALNGYRQYRRLELNGTPLRTPTGALPMSNVQRRALLFNSPQIHSSGASSLSPQTQSNGGVKSVIETPTPVRQLVARFDELHVSSAEKSFPEKENLLLNSSDNMEVCKINEHMHLTEQCGTLHHPVTPRNSIPLSSQVIVCDREPGKAAMAEIVLNVDKTTPELRTGGDYEKIFKETQAMLEQKSAEASNILETQENELPEYAADALRLAAGNANLLLKKKMPRFAELVAKNLNPIKGDTQPATLDDLGGYWELISIELNGVKRLFAEVDELRRNGWQKASTSTN</sequence>
<comment type="similarity">
    <text evidence="1">Belongs to the SAPAP family.</text>
</comment>
<reference evidence="4" key="1">
    <citation type="submission" date="2022-11" db="UniProtKB">
        <authorList>
            <consortium name="WormBaseParasite"/>
        </authorList>
    </citation>
    <scope>IDENTIFICATION</scope>
</reference>
<dbReference type="GO" id="GO:0099572">
    <property type="term" value="C:postsynaptic specialization"/>
    <property type="evidence" value="ECO:0007669"/>
    <property type="project" value="TreeGrafter"/>
</dbReference>
<evidence type="ECO:0000313" key="3">
    <source>
        <dbReference type="Proteomes" id="UP000887569"/>
    </source>
</evidence>
<accession>A0A914ZQD7</accession>
<dbReference type="InterPro" id="IPR005026">
    <property type="entry name" value="SAPAP"/>
</dbReference>
<dbReference type="WBParaSite" id="PgB13_g003_t05">
    <property type="protein sequence ID" value="PgB13_g003_t05"/>
    <property type="gene ID" value="PgB13_g003"/>
</dbReference>
<proteinExistence type="inferred from homology"/>
<organism evidence="3 4">
    <name type="scientific">Parascaris univalens</name>
    <name type="common">Nematode worm</name>
    <dbReference type="NCBI Taxonomy" id="6257"/>
    <lineage>
        <taxon>Eukaryota</taxon>
        <taxon>Metazoa</taxon>
        <taxon>Ecdysozoa</taxon>
        <taxon>Nematoda</taxon>
        <taxon>Chromadorea</taxon>
        <taxon>Rhabditida</taxon>
        <taxon>Spirurina</taxon>
        <taxon>Ascaridomorpha</taxon>
        <taxon>Ascaridoidea</taxon>
        <taxon>Ascarididae</taxon>
        <taxon>Parascaris</taxon>
    </lineage>
</organism>
<name>A0A914ZQD7_PARUN</name>
<feature type="region of interest" description="Disordered" evidence="2">
    <location>
        <begin position="94"/>
        <end position="114"/>
    </location>
</feature>
<protein>
    <submittedName>
        <fullName evidence="4">Disks large-associated protein 4</fullName>
    </submittedName>
</protein>
<dbReference type="AlphaFoldDB" id="A0A914ZQD7"/>
<evidence type="ECO:0000256" key="2">
    <source>
        <dbReference type="SAM" id="MobiDB-lite"/>
    </source>
</evidence>
<evidence type="ECO:0000313" key="4">
    <source>
        <dbReference type="WBParaSite" id="PgB13_g003_t05"/>
    </source>
</evidence>
<dbReference type="GO" id="GO:0023052">
    <property type="term" value="P:signaling"/>
    <property type="evidence" value="ECO:0007669"/>
    <property type="project" value="InterPro"/>
</dbReference>
<evidence type="ECO:0000256" key="1">
    <source>
        <dbReference type="ARBA" id="ARBA00008839"/>
    </source>
</evidence>
<dbReference type="GO" id="GO:0098978">
    <property type="term" value="C:glutamatergic synapse"/>
    <property type="evidence" value="ECO:0007669"/>
    <property type="project" value="TreeGrafter"/>
</dbReference>
<dbReference type="Pfam" id="PF03359">
    <property type="entry name" value="GKAP"/>
    <property type="match status" value="1"/>
</dbReference>
<dbReference type="Proteomes" id="UP000887569">
    <property type="component" value="Unplaced"/>
</dbReference>
<dbReference type="GO" id="GO:0060090">
    <property type="term" value="F:molecular adaptor activity"/>
    <property type="evidence" value="ECO:0007669"/>
    <property type="project" value="TreeGrafter"/>
</dbReference>